<dbReference type="EMBL" id="LWDX02029493">
    <property type="protein sequence ID" value="OEL28646.1"/>
    <property type="molecule type" value="Genomic_DNA"/>
</dbReference>
<evidence type="ECO:0000313" key="2">
    <source>
        <dbReference type="Proteomes" id="UP000095767"/>
    </source>
</evidence>
<organism evidence="1 2">
    <name type="scientific">Dichanthelium oligosanthes</name>
    <dbReference type="NCBI Taxonomy" id="888268"/>
    <lineage>
        <taxon>Eukaryota</taxon>
        <taxon>Viridiplantae</taxon>
        <taxon>Streptophyta</taxon>
        <taxon>Embryophyta</taxon>
        <taxon>Tracheophyta</taxon>
        <taxon>Spermatophyta</taxon>
        <taxon>Magnoliopsida</taxon>
        <taxon>Liliopsida</taxon>
        <taxon>Poales</taxon>
        <taxon>Poaceae</taxon>
        <taxon>PACMAD clade</taxon>
        <taxon>Panicoideae</taxon>
        <taxon>Panicodae</taxon>
        <taxon>Paniceae</taxon>
        <taxon>Dichantheliinae</taxon>
        <taxon>Dichanthelium</taxon>
    </lineage>
</organism>
<dbReference type="AlphaFoldDB" id="A0A1E5VU42"/>
<comment type="caution">
    <text evidence="1">The sequence shown here is derived from an EMBL/GenBank/DDBJ whole genome shotgun (WGS) entry which is preliminary data.</text>
</comment>
<keyword evidence="2" id="KW-1185">Reference proteome</keyword>
<name>A0A1E5VU42_9POAL</name>
<accession>A0A1E5VU42</accession>
<gene>
    <name evidence="1" type="ORF">BAE44_0010335</name>
</gene>
<evidence type="ECO:0000313" key="1">
    <source>
        <dbReference type="EMBL" id="OEL28646.1"/>
    </source>
</evidence>
<sequence length="91" mass="10608">MVDNDEETAIAVHHAREAATRLARGRRGSVPSHIIIDRDQTGGHARIMADYFVANPVYTDYHFRRRYFHPSPLLHMFITESSVVYARWRLN</sequence>
<protein>
    <submittedName>
        <fullName evidence="1">Uncharacterized protein</fullName>
    </submittedName>
</protein>
<reference evidence="1 2" key="1">
    <citation type="submission" date="2016-09" db="EMBL/GenBank/DDBJ databases">
        <title>The draft genome of Dichanthelium oligosanthes: A C3 panicoid grass species.</title>
        <authorList>
            <person name="Studer A.J."/>
            <person name="Schnable J.C."/>
            <person name="Brutnell T.P."/>
        </authorList>
    </citation>
    <scope>NUCLEOTIDE SEQUENCE [LARGE SCALE GENOMIC DNA]</scope>
    <source>
        <strain evidence="2">cv. Kellogg 1175</strain>
        <tissue evidence="1">Leaf</tissue>
    </source>
</reference>
<proteinExistence type="predicted"/>
<dbReference type="Proteomes" id="UP000095767">
    <property type="component" value="Unassembled WGS sequence"/>
</dbReference>